<feature type="compositionally biased region" description="Polar residues" evidence="1">
    <location>
        <begin position="415"/>
        <end position="430"/>
    </location>
</feature>
<evidence type="ECO:0000313" key="3">
    <source>
        <dbReference type="Proteomes" id="UP000549394"/>
    </source>
</evidence>
<feature type="compositionally biased region" description="Basic and acidic residues" evidence="1">
    <location>
        <begin position="316"/>
        <end position="328"/>
    </location>
</feature>
<feature type="compositionally biased region" description="Basic and acidic residues" evidence="1">
    <location>
        <begin position="361"/>
        <end position="372"/>
    </location>
</feature>
<feature type="compositionally biased region" description="Basic and acidic residues" evidence="1">
    <location>
        <begin position="179"/>
        <end position="197"/>
    </location>
</feature>
<dbReference type="EMBL" id="CAJFCJ010000020">
    <property type="protein sequence ID" value="CAD5124224.1"/>
    <property type="molecule type" value="Genomic_DNA"/>
</dbReference>
<feature type="region of interest" description="Disordered" evidence="1">
    <location>
        <begin position="99"/>
        <end position="122"/>
    </location>
</feature>
<keyword evidence="3" id="KW-1185">Reference proteome</keyword>
<gene>
    <name evidence="2" type="ORF">DGYR_LOCUS11798</name>
</gene>
<comment type="caution">
    <text evidence="2">The sequence shown here is derived from an EMBL/GenBank/DDBJ whole genome shotgun (WGS) entry which is preliminary data.</text>
</comment>
<reference evidence="2 3" key="1">
    <citation type="submission" date="2020-08" db="EMBL/GenBank/DDBJ databases">
        <authorList>
            <person name="Hejnol A."/>
        </authorList>
    </citation>
    <scope>NUCLEOTIDE SEQUENCE [LARGE SCALE GENOMIC DNA]</scope>
</reference>
<organism evidence="2 3">
    <name type="scientific">Dimorphilus gyrociliatus</name>
    <dbReference type="NCBI Taxonomy" id="2664684"/>
    <lineage>
        <taxon>Eukaryota</taxon>
        <taxon>Metazoa</taxon>
        <taxon>Spiralia</taxon>
        <taxon>Lophotrochozoa</taxon>
        <taxon>Annelida</taxon>
        <taxon>Polychaeta</taxon>
        <taxon>Polychaeta incertae sedis</taxon>
        <taxon>Dinophilidae</taxon>
        <taxon>Dimorphilus</taxon>
    </lineage>
</organism>
<proteinExistence type="predicted"/>
<protein>
    <submittedName>
        <fullName evidence="2">DgyrCDS12519</fullName>
    </submittedName>
</protein>
<sequence length="464" mass="52687">MFKKLLKSVFNNKAEELHNETSPKEDSLSPEEETDTLYNQEKEEEHTALDNVKSIVTEIVDQLPLDKTMFHSMLDRVRVFFNRPRITLIRTCHLPNCSSKGPKEEKEEITEEKSANSSYTTALNSTYETDDELSKRLNDLLGKVEWEDKETEEIIQTPSNTKDYFDNSAQNTVTKLDVKSEDPHTEVEPLEQPKFDEDPADMSEEQEVPVQRGTYTIDWDNLEALDPFGGQPTKPKKNIINDTNNTVVEKNVENCEIEPVSHPSPPPQKDNNTEENRNIGQVNDNENCENEKINNNEQLNGKVENCTENNKNNANKTEEKETVKEKKPAKPKASISKFKRPAKPPGGFQQMDDIVIFASKSENKNSSEETEVKQSLPSNENVENEEPVKDDENNIISNVANTKTDENNSQEESFDGNQTLKETSTIQMNTSDEDRAMMPPPPSDFLAADVNEDFTPGEDLLIEV</sequence>
<evidence type="ECO:0000313" key="2">
    <source>
        <dbReference type="EMBL" id="CAD5124224.1"/>
    </source>
</evidence>
<evidence type="ECO:0000256" key="1">
    <source>
        <dbReference type="SAM" id="MobiDB-lite"/>
    </source>
</evidence>
<feature type="compositionally biased region" description="Basic and acidic residues" evidence="1">
    <location>
        <begin position="101"/>
        <end position="114"/>
    </location>
</feature>
<feature type="region of interest" description="Disordered" evidence="1">
    <location>
        <begin position="250"/>
        <end position="448"/>
    </location>
</feature>
<feature type="region of interest" description="Disordered" evidence="1">
    <location>
        <begin position="179"/>
        <end position="212"/>
    </location>
</feature>
<accession>A0A7I8W6P7</accession>
<dbReference type="Proteomes" id="UP000549394">
    <property type="component" value="Unassembled WGS sequence"/>
</dbReference>
<feature type="compositionally biased region" description="Acidic residues" evidence="1">
    <location>
        <begin position="198"/>
        <end position="207"/>
    </location>
</feature>
<dbReference type="AlphaFoldDB" id="A0A7I8W6P7"/>
<feature type="compositionally biased region" description="Basic and acidic residues" evidence="1">
    <location>
        <begin position="13"/>
        <end position="27"/>
    </location>
</feature>
<feature type="compositionally biased region" description="Low complexity" evidence="1">
    <location>
        <begin position="295"/>
        <end position="315"/>
    </location>
</feature>
<feature type="region of interest" description="Disordered" evidence="1">
    <location>
        <begin position="13"/>
        <end position="35"/>
    </location>
</feature>
<name>A0A7I8W6P7_9ANNE</name>